<dbReference type="OrthoDB" id="2309343at2759"/>
<feature type="non-terminal residue" evidence="1">
    <location>
        <position position="1"/>
    </location>
</feature>
<organism evidence="1 2">
    <name type="scientific">Dentiscutata erythropus</name>
    <dbReference type="NCBI Taxonomy" id="1348616"/>
    <lineage>
        <taxon>Eukaryota</taxon>
        <taxon>Fungi</taxon>
        <taxon>Fungi incertae sedis</taxon>
        <taxon>Mucoromycota</taxon>
        <taxon>Glomeromycotina</taxon>
        <taxon>Glomeromycetes</taxon>
        <taxon>Diversisporales</taxon>
        <taxon>Gigasporaceae</taxon>
        <taxon>Dentiscutata</taxon>
    </lineage>
</organism>
<proteinExistence type="predicted"/>
<sequence>QMGRAQNPGPCCVCPPNLLMNQETIRYRKVTSLAMKKLVENGFKLAESDETRYLCHSCYSNMVVNPVNKRKWKEEKHMKISTTKRTKRTVYQSHSIGNHNTSSTTITLDNHMLVPKGEYKKL</sequence>
<keyword evidence="2" id="KW-1185">Reference proteome</keyword>
<protein>
    <submittedName>
        <fullName evidence="1">23189_t:CDS:1</fullName>
    </submittedName>
</protein>
<evidence type="ECO:0000313" key="1">
    <source>
        <dbReference type="EMBL" id="CAG8829067.1"/>
    </source>
</evidence>
<reference evidence="1" key="1">
    <citation type="submission" date="2021-06" db="EMBL/GenBank/DDBJ databases">
        <authorList>
            <person name="Kallberg Y."/>
            <person name="Tangrot J."/>
            <person name="Rosling A."/>
        </authorList>
    </citation>
    <scope>NUCLEOTIDE SEQUENCE</scope>
    <source>
        <strain evidence="1">MA453B</strain>
    </source>
</reference>
<evidence type="ECO:0000313" key="2">
    <source>
        <dbReference type="Proteomes" id="UP000789405"/>
    </source>
</evidence>
<accession>A0A9N9KIM6</accession>
<dbReference type="AlphaFoldDB" id="A0A9N9KIM6"/>
<feature type="non-terminal residue" evidence="1">
    <location>
        <position position="122"/>
    </location>
</feature>
<dbReference type="EMBL" id="CAJVPY010072508">
    <property type="protein sequence ID" value="CAG8829067.1"/>
    <property type="molecule type" value="Genomic_DNA"/>
</dbReference>
<dbReference type="Proteomes" id="UP000789405">
    <property type="component" value="Unassembled WGS sequence"/>
</dbReference>
<name>A0A9N9KIM6_9GLOM</name>
<comment type="caution">
    <text evidence="1">The sequence shown here is derived from an EMBL/GenBank/DDBJ whole genome shotgun (WGS) entry which is preliminary data.</text>
</comment>
<gene>
    <name evidence="1" type="ORF">DERYTH_LOCUS28611</name>
</gene>